<dbReference type="PANTHER" id="PTHR11070:SF63">
    <property type="entry name" value="DNA HELICASE IV"/>
    <property type="match status" value="1"/>
</dbReference>
<dbReference type="EC" id="5.6.2.4" evidence="7"/>
<evidence type="ECO:0000256" key="1">
    <source>
        <dbReference type="ARBA" id="ARBA00022741"/>
    </source>
</evidence>
<reference evidence="11 12" key="1">
    <citation type="submission" date="2015-05" db="EMBL/GenBank/DDBJ databases">
        <authorList>
            <person name="Goodhead I."/>
        </authorList>
    </citation>
    <scope>NUCLEOTIDE SEQUENCE [LARGE SCALE GENOMIC DNA]</scope>
    <source>
        <strain evidence="12">morsitans</strain>
    </source>
</reference>
<dbReference type="Pfam" id="PF13361">
    <property type="entry name" value="UvrD_C"/>
    <property type="match status" value="1"/>
</dbReference>
<protein>
    <recommendedName>
        <fullName evidence="7">DNA 3'-5' helicase</fullName>
        <ecNumber evidence="7">5.6.2.4</ecNumber>
    </recommendedName>
</protein>
<dbReference type="Proteomes" id="UP000245838">
    <property type="component" value="Chromosome sggmmb4_Chromosome"/>
</dbReference>
<evidence type="ECO:0000256" key="3">
    <source>
        <dbReference type="ARBA" id="ARBA00022806"/>
    </source>
</evidence>
<dbReference type="EMBL" id="LN854557">
    <property type="protein sequence ID" value="CRL44907.1"/>
    <property type="molecule type" value="Genomic_DNA"/>
</dbReference>
<name>A0A193QIA0_SODGM</name>
<dbReference type="RefSeq" id="WP_166506582.1">
    <property type="nucleotide sequence ID" value="NZ_LN854557.1"/>
</dbReference>
<evidence type="ECO:0000256" key="2">
    <source>
        <dbReference type="ARBA" id="ARBA00022801"/>
    </source>
</evidence>
<evidence type="ECO:0000256" key="5">
    <source>
        <dbReference type="ARBA" id="ARBA00023235"/>
    </source>
</evidence>
<dbReference type="Gene3D" id="3.40.50.300">
    <property type="entry name" value="P-loop containing nucleotide triphosphate hydrolases"/>
    <property type="match status" value="3"/>
</dbReference>
<evidence type="ECO:0000256" key="9">
    <source>
        <dbReference type="PROSITE-ProRule" id="PRU00560"/>
    </source>
</evidence>
<keyword evidence="4 9" id="KW-0067">ATP-binding</keyword>
<dbReference type="GO" id="GO:0005829">
    <property type="term" value="C:cytosol"/>
    <property type="evidence" value="ECO:0007669"/>
    <property type="project" value="TreeGrafter"/>
</dbReference>
<sequence length="684" mass="77958">MELKSTSIGKRLAQHPYNRVRLLHAGVEVSGDKHHYLIPFNQILAIQCRRGIVWGELEFELPEGKVVRLHGTEWQETQRFYRHLQQSWQDWSSEMSTIAADVLNEQVAKIQQIIDKDSWLLQQDLVRLQEGVKKAVDALPLPVARLEAFDACREPWQQCREWLEEGAQRVEARNQQWTARMLREHEDFFHAVESSPLNLAQSRAVVNGERSLLVLAGAGSGKTSLLVARAGWLLRRKLATPEQILLLAFGRQAAQEMDERLRQRLDVDSIQASTFHALALMIIRQGNKKAPAVSQLESDGAARRKLLIDHWRQQCREKKAQAKGWRQWISEELDWEVPEGDFWQNDKLAHRLAGRLERWVGLMRSHGGSQADMVDAAPDELREHFQKRIRLLAPLLKAWKQALKEEGSVDFDGLIHQAVDILQKGRFVSPWKHILVDEFQDISPQRARLITALCQQNSATSLFAVGDDWQAIYRFSGAELTLITAFGANFGGGEPLALDTTYRFNQRIGKVANRFVQQNPFQLAKPLNSLTRGGKKAVQILPEDQLDALLDKLSGFVTPTQRILVLARYHHLRPALLAKAATRWPHLHIDFMTIHASKGQQAEYVIIVGVNDGRDGFPAPARESIIEQVLLPRPEDYPDAEERRLLYVALTRAKEQVWLLTDKANPSVFIEELVDQGVPRAKKP</sequence>
<dbReference type="AlphaFoldDB" id="A0A193QIA0"/>
<dbReference type="Pfam" id="PF00580">
    <property type="entry name" value="UvrD-helicase"/>
    <property type="match status" value="1"/>
</dbReference>
<accession>A0A193QIA0</accession>
<dbReference type="InterPro" id="IPR022161">
    <property type="entry name" value="Helicase_IV_N"/>
</dbReference>
<dbReference type="GO" id="GO:0016887">
    <property type="term" value="F:ATP hydrolysis activity"/>
    <property type="evidence" value="ECO:0007669"/>
    <property type="project" value="RHEA"/>
</dbReference>
<dbReference type="PROSITE" id="PS51198">
    <property type="entry name" value="UVRD_HELICASE_ATP_BIND"/>
    <property type="match status" value="1"/>
</dbReference>
<evidence type="ECO:0000313" key="11">
    <source>
        <dbReference type="EMBL" id="CRL44907.1"/>
    </source>
</evidence>
<dbReference type="GO" id="GO:0005524">
    <property type="term" value="F:ATP binding"/>
    <property type="evidence" value="ECO:0007669"/>
    <property type="project" value="UniProtKB-UniRule"/>
</dbReference>
<evidence type="ECO:0000256" key="7">
    <source>
        <dbReference type="ARBA" id="ARBA00034808"/>
    </source>
</evidence>
<dbReference type="SUPFAM" id="SSF52540">
    <property type="entry name" value="P-loop containing nucleoside triphosphate hydrolases"/>
    <property type="match status" value="1"/>
</dbReference>
<evidence type="ECO:0000259" key="10">
    <source>
        <dbReference type="PROSITE" id="PS51198"/>
    </source>
</evidence>
<organism evidence="11 12">
    <name type="scientific">Sodalis glossinidius (strain morsitans)</name>
    <dbReference type="NCBI Taxonomy" id="343509"/>
    <lineage>
        <taxon>Bacteria</taxon>
        <taxon>Pseudomonadati</taxon>
        <taxon>Pseudomonadota</taxon>
        <taxon>Gammaproteobacteria</taxon>
        <taxon>Enterobacterales</taxon>
        <taxon>Bruguierivoracaceae</taxon>
        <taxon>Sodalis</taxon>
    </lineage>
</organism>
<dbReference type="PANTHER" id="PTHR11070">
    <property type="entry name" value="UVRD / RECB / PCRA DNA HELICASE FAMILY MEMBER"/>
    <property type="match status" value="1"/>
</dbReference>
<evidence type="ECO:0000256" key="8">
    <source>
        <dbReference type="ARBA" id="ARBA00048988"/>
    </source>
</evidence>
<dbReference type="InterPro" id="IPR027417">
    <property type="entry name" value="P-loop_NTPase"/>
</dbReference>
<feature type="domain" description="UvrD-like helicase ATP-binding" evidence="10">
    <location>
        <begin position="195"/>
        <end position="505"/>
    </location>
</feature>
<evidence type="ECO:0000313" key="12">
    <source>
        <dbReference type="Proteomes" id="UP000245838"/>
    </source>
</evidence>
<comment type="catalytic activity">
    <reaction evidence="8">
        <text>ATP + H2O = ADP + phosphate + H(+)</text>
        <dbReference type="Rhea" id="RHEA:13065"/>
        <dbReference type="ChEBI" id="CHEBI:15377"/>
        <dbReference type="ChEBI" id="CHEBI:15378"/>
        <dbReference type="ChEBI" id="CHEBI:30616"/>
        <dbReference type="ChEBI" id="CHEBI:43474"/>
        <dbReference type="ChEBI" id="CHEBI:456216"/>
        <dbReference type="EC" id="5.6.2.4"/>
    </reaction>
</comment>
<dbReference type="FunFam" id="3.40.50.300:FF:000975">
    <property type="entry name" value="DNA helicase"/>
    <property type="match status" value="1"/>
</dbReference>
<dbReference type="GO" id="GO:0003677">
    <property type="term" value="F:DNA binding"/>
    <property type="evidence" value="ECO:0007669"/>
    <property type="project" value="InterPro"/>
</dbReference>
<evidence type="ECO:0000256" key="4">
    <source>
        <dbReference type="ARBA" id="ARBA00022840"/>
    </source>
</evidence>
<proteinExistence type="predicted"/>
<keyword evidence="3 9" id="KW-0347">Helicase</keyword>
<dbReference type="InterPro" id="IPR000212">
    <property type="entry name" value="DNA_helicase_UvrD/REP"/>
</dbReference>
<keyword evidence="1 9" id="KW-0547">Nucleotide-binding</keyword>
<dbReference type="CDD" id="cd17932">
    <property type="entry name" value="DEXQc_UvrD"/>
    <property type="match status" value="1"/>
</dbReference>
<dbReference type="InterPro" id="IPR014016">
    <property type="entry name" value="UvrD-like_ATP-bd"/>
</dbReference>
<comment type="catalytic activity">
    <reaction evidence="6">
        <text>Couples ATP hydrolysis with the unwinding of duplex DNA by translocating in the 3'-5' direction.</text>
        <dbReference type="EC" id="5.6.2.4"/>
    </reaction>
</comment>
<evidence type="ECO:0000256" key="6">
    <source>
        <dbReference type="ARBA" id="ARBA00034617"/>
    </source>
</evidence>
<dbReference type="InterPro" id="IPR014017">
    <property type="entry name" value="DNA_helicase_UvrD-like_C"/>
</dbReference>
<keyword evidence="2 9" id="KW-0378">Hydrolase</keyword>
<dbReference type="GO" id="GO:0043138">
    <property type="term" value="F:3'-5' DNA helicase activity"/>
    <property type="evidence" value="ECO:0007669"/>
    <property type="project" value="UniProtKB-EC"/>
</dbReference>
<gene>
    <name evidence="11" type="primary">helD</name>
    <name evidence="11" type="ORF">SGGMMB4_02302</name>
</gene>
<dbReference type="GO" id="GO:0000725">
    <property type="term" value="P:recombinational repair"/>
    <property type="evidence" value="ECO:0007669"/>
    <property type="project" value="TreeGrafter"/>
</dbReference>
<dbReference type="Pfam" id="PF12462">
    <property type="entry name" value="Helicase_IV_N"/>
    <property type="match status" value="1"/>
</dbReference>
<feature type="binding site" evidence="9">
    <location>
        <begin position="216"/>
        <end position="223"/>
    </location>
    <ligand>
        <name>ATP</name>
        <dbReference type="ChEBI" id="CHEBI:30616"/>
    </ligand>
</feature>
<dbReference type="NCBIfam" id="NF008276">
    <property type="entry name" value="PRK11054.1"/>
    <property type="match status" value="1"/>
</dbReference>
<dbReference type="CDD" id="cd18807">
    <property type="entry name" value="SF1_C_UvrD"/>
    <property type="match status" value="1"/>
</dbReference>
<keyword evidence="5" id="KW-0413">Isomerase</keyword>